<reference evidence="6 7" key="1">
    <citation type="submission" date="2018-08" db="EMBL/GenBank/DDBJ databases">
        <title>Genomic Encyclopedia of Archaeal and Bacterial Type Strains, Phase II (KMG-II): from individual species to whole genera.</title>
        <authorList>
            <person name="Goeker M."/>
        </authorList>
    </citation>
    <scope>NUCLEOTIDE SEQUENCE [LARGE SCALE GENOMIC DNA]</scope>
    <source>
        <strain evidence="6 7">DSM 582</strain>
    </source>
</reference>
<keyword evidence="1 4" id="KW-0349">Heme</keyword>
<evidence type="ECO:0000256" key="3">
    <source>
        <dbReference type="ARBA" id="ARBA00023004"/>
    </source>
</evidence>
<dbReference type="AlphaFoldDB" id="A0AAQ0HCJ4"/>
<dbReference type="PANTHER" id="PTHR35008">
    <property type="entry name" value="BLL4482 PROTEIN-RELATED"/>
    <property type="match status" value="1"/>
</dbReference>
<keyword evidence="7" id="KW-1185">Reference proteome</keyword>
<evidence type="ECO:0000313" key="6">
    <source>
        <dbReference type="EMBL" id="REG27598.1"/>
    </source>
</evidence>
<dbReference type="InterPro" id="IPR051459">
    <property type="entry name" value="Cytochrome_c-type_DH"/>
</dbReference>
<dbReference type="EMBL" id="QUMX01000069">
    <property type="protein sequence ID" value="REG27598.1"/>
    <property type="molecule type" value="Genomic_DNA"/>
</dbReference>
<dbReference type="Gene3D" id="1.10.760.10">
    <property type="entry name" value="Cytochrome c-like domain"/>
    <property type="match status" value="2"/>
</dbReference>
<protein>
    <submittedName>
        <fullName evidence="6">Cytochrome c oxidase cbb3-type subunit 3</fullName>
    </submittedName>
</protein>
<evidence type="ECO:0000259" key="5">
    <source>
        <dbReference type="PROSITE" id="PS51007"/>
    </source>
</evidence>
<feature type="domain" description="Cytochrome c" evidence="5">
    <location>
        <begin position="127"/>
        <end position="158"/>
    </location>
</feature>
<evidence type="ECO:0000256" key="2">
    <source>
        <dbReference type="ARBA" id="ARBA00022723"/>
    </source>
</evidence>
<evidence type="ECO:0000256" key="1">
    <source>
        <dbReference type="ARBA" id="ARBA00022617"/>
    </source>
</evidence>
<dbReference type="Proteomes" id="UP000256794">
    <property type="component" value="Unassembled WGS sequence"/>
</dbReference>
<dbReference type="InterPro" id="IPR009056">
    <property type="entry name" value="Cyt_c-like_dom"/>
</dbReference>
<dbReference type="PROSITE" id="PS51007">
    <property type="entry name" value="CYTC"/>
    <property type="match status" value="2"/>
</dbReference>
<organism evidence="6 7">
    <name type="scientific">Paracoccus versutus</name>
    <name type="common">Thiobacillus versutus</name>
    <dbReference type="NCBI Taxonomy" id="34007"/>
    <lineage>
        <taxon>Bacteria</taxon>
        <taxon>Pseudomonadati</taxon>
        <taxon>Pseudomonadota</taxon>
        <taxon>Alphaproteobacteria</taxon>
        <taxon>Rhodobacterales</taxon>
        <taxon>Paracoccaceae</taxon>
        <taxon>Paracoccus</taxon>
    </lineage>
</organism>
<proteinExistence type="predicted"/>
<dbReference type="SUPFAM" id="SSF46626">
    <property type="entry name" value="Cytochrome c"/>
    <property type="match status" value="1"/>
</dbReference>
<dbReference type="GO" id="GO:0009055">
    <property type="term" value="F:electron transfer activity"/>
    <property type="evidence" value="ECO:0007669"/>
    <property type="project" value="InterPro"/>
</dbReference>
<dbReference type="GO" id="GO:0020037">
    <property type="term" value="F:heme binding"/>
    <property type="evidence" value="ECO:0007669"/>
    <property type="project" value="InterPro"/>
</dbReference>
<gene>
    <name evidence="6" type="ORF">ATH84_106918</name>
</gene>
<dbReference type="PANTHER" id="PTHR35008:SF8">
    <property type="entry name" value="ALCOHOL DEHYDROGENASE CYTOCHROME C SUBUNIT"/>
    <property type="match status" value="1"/>
</dbReference>
<evidence type="ECO:0000313" key="7">
    <source>
        <dbReference type="Proteomes" id="UP000256794"/>
    </source>
</evidence>
<dbReference type="GO" id="GO:0046872">
    <property type="term" value="F:metal ion binding"/>
    <property type="evidence" value="ECO:0007669"/>
    <property type="project" value="UniProtKB-KW"/>
</dbReference>
<comment type="caution">
    <text evidence="6">The sequence shown here is derived from an EMBL/GenBank/DDBJ whole genome shotgun (WGS) entry which is preliminary data.</text>
</comment>
<sequence>MTALCAGWKDRFATGDFKALAADAGLMTVARPAPARLFADNCAACHGAQGQGRDGHGGTGFPALDDGDWLRSTEPADIAQLICVGVNNNHPETNSVQIMGFGRDEMLSRAEIEQLVPYVIAFDGTADPDIPAATLFADNCASCHGERGEGGMGLGAPS</sequence>
<keyword evidence="2 4" id="KW-0479">Metal-binding</keyword>
<evidence type="ECO:0000256" key="4">
    <source>
        <dbReference type="PROSITE-ProRule" id="PRU00433"/>
    </source>
</evidence>
<dbReference type="InterPro" id="IPR036909">
    <property type="entry name" value="Cyt_c-like_dom_sf"/>
</dbReference>
<keyword evidence="3 4" id="KW-0408">Iron</keyword>
<feature type="domain" description="Cytochrome c" evidence="5">
    <location>
        <begin position="20"/>
        <end position="123"/>
    </location>
</feature>
<accession>A0AAQ0HCJ4</accession>
<name>A0AAQ0HCJ4_PARVE</name>
<dbReference type="Pfam" id="PF00034">
    <property type="entry name" value="Cytochrom_C"/>
    <property type="match status" value="2"/>
</dbReference>
<dbReference type="RefSeq" id="WP_052096297.1">
    <property type="nucleotide sequence ID" value="NZ_CP035284.1"/>
</dbReference>